<organism evidence="2 4">
    <name type="scientific">Candidatus Methanofastidiosum methylothiophilum</name>
    <dbReference type="NCBI Taxonomy" id="1705564"/>
    <lineage>
        <taxon>Archaea</taxon>
        <taxon>Methanobacteriati</taxon>
        <taxon>Methanobacteriota</taxon>
        <taxon>Stenosarchaea group</taxon>
        <taxon>Candidatus Methanofastidiosia</taxon>
        <taxon>Candidatus Methanofastidiosales</taxon>
        <taxon>Candidatus Methanofastidiosaceae</taxon>
        <taxon>Candidatus Methanofastidiosum</taxon>
    </lineage>
</organism>
<protein>
    <submittedName>
        <fullName evidence="2">Uncharacterized protein</fullName>
    </submittedName>
</protein>
<evidence type="ECO:0000313" key="2">
    <source>
        <dbReference type="EMBL" id="KYC47660.1"/>
    </source>
</evidence>
<dbReference type="EMBL" id="LNGE01000017">
    <property type="protein sequence ID" value="KYC45497.1"/>
    <property type="molecule type" value="Genomic_DNA"/>
</dbReference>
<accession>A0A150IRR7</accession>
<accession>A0A150IYP4</accession>
<dbReference type="Proteomes" id="UP000092401">
    <property type="component" value="Unassembled WGS sequence"/>
</dbReference>
<name>A0A150IRR7_9EURY</name>
<proteinExistence type="predicted"/>
<dbReference type="EMBL" id="LNGF01000019">
    <property type="protein sequence ID" value="KYC47660.1"/>
    <property type="molecule type" value="Genomic_DNA"/>
</dbReference>
<gene>
    <name evidence="1" type="ORF">APG10_00799</name>
    <name evidence="2" type="ORF">APG11_00981</name>
    <name evidence="3" type="ORF">APG12_01031</name>
</gene>
<evidence type="ECO:0000313" key="5">
    <source>
        <dbReference type="Proteomes" id="UP000092401"/>
    </source>
</evidence>
<comment type="caution">
    <text evidence="2">The sequence shown here is derived from an EMBL/GenBank/DDBJ whole genome shotgun (WGS) entry which is preliminary data.</text>
</comment>
<dbReference type="EMBL" id="LNJC01000019">
    <property type="protein sequence ID" value="KYC50121.1"/>
    <property type="molecule type" value="Genomic_DNA"/>
</dbReference>
<dbReference type="AlphaFoldDB" id="A0A150IRR7"/>
<dbReference type="Proteomes" id="UP000092403">
    <property type="component" value="Unassembled WGS sequence"/>
</dbReference>
<evidence type="ECO:0000313" key="4">
    <source>
        <dbReference type="Proteomes" id="UP000091929"/>
    </source>
</evidence>
<dbReference type="Proteomes" id="UP000091929">
    <property type="component" value="Unassembled WGS sequence"/>
</dbReference>
<reference evidence="4 5" key="1">
    <citation type="journal article" date="2016" name="ISME J.">
        <title>Chasing the elusive Euryarchaeota class WSA2: genomes reveal a uniquely fastidious methyl-reducing methanogen.</title>
        <authorList>
            <person name="Nobu M.K."/>
            <person name="Narihiro T."/>
            <person name="Kuroda K."/>
            <person name="Mei R."/>
            <person name="Liu W.T."/>
        </authorList>
    </citation>
    <scope>NUCLEOTIDE SEQUENCE [LARGE SCALE GENOMIC DNA]</scope>
    <source>
        <strain evidence="1">B03fssc0709_Meth_Bin005</strain>
        <strain evidence="2">B15fssc0709_Meth_Bin003</strain>
        <strain evidence="3">BMIXfssc0709_Meth_Bin006</strain>
    </source>
</reference>
<evidence type="ECO:0000313" key="1">
    <source>
        <dbReference type="EMBL" id="KYC45497.1"/>
    </source>
</evidence>
<evidence type="ECO:0000313" key="3">
    <source>
        <dbReference type="EMBL" id="KYC50121.1"/>
    </source>
</evidence>
<sequence length="84" mass="9815">MKKKKSINNKQSKDYVKICPNCGSINVSSESYNIGIRDVCKDCRHGSIQESLFINDLIYFPEILESDIEEFRKEIIKKKENKKD</sequence>
<accession>A0A150IKM2</accession>